<protein>
    <submittedName>
        <fullName evidence="3">CubicO group peptidase, beta-lactamase class C family</fullName>
    </submittedName>
</protein>
<dbReference type="EMBL" id="FOCQ01000020">
    <property type="protein sequence ID" value="SEN73244.1"/>
    <property type="molecule type" value="Genomic_DNA"/>
</dbReference>
<accession>A0A1H8IXD8</accession>
<sequence>MFQINRRLLAAICAGIVISGLVACFSVFGGKSDSFSLPHLHPREEGMNEQALENMDAIMEKAIQNGVFPGGVVLVASKRGIVYEKAYGSAYRYKNGNKTPSENPIPVNSGTVYDIASITKLFTATAVMQLAEKKQLSLDDPVARYLPLFGVNGKEKITIRQLLSHTSGLPATLPLDRLPGDREEKLALVFTSKPVVKPGSKMIYSDIGYIVLGELVRKISGISLADYLRTNIFEPLGMNATLYTPPFNLRSSIAATEDQSASRRGMVWGEVHDENAWALGGISGHAGLFSTAEDLAKFGLAFMNRGEWNGKRILKPQSVDEMTRLQTGHIPDAFRGLGWELSQDWYMGPFAANQAFGHTGFTGTSLFIDPKRDVMVILLTNRVHPTRTGPNVSEVRKQIAEAVFSSILDK</sequence>
<dbReference type="PANTHER" id="PTHR43283:SF11">
    <property type="entry name" value="BETA-LACTAMASE-RELATED DOMAIN-CONTAINING PROTEIN"/>
    <property type="match status" value="1"/>
</dbReference>
<evidence type="ECO:0000259" key="2">
    <source>
        <dbReference type="Pfam" id="PF00144"/>
    </source>
</evidence>
<dbReference type="InterPro" id="IPR012338">
    <property type="entry name" value="Beta-lactam/transpept-like"/>
</dbReference>
<feature type="domain" description="Beta-lactamase-related" evidence="2">
    <location>
        <begin position="56"/>
        <end position="393"/>
    </location>
</feature>
<name>A0A1H8IXD8_9BACL</name>
<dbReference type="PROSITE" id="PS51257">
    <property type="entry name" value="PROKAR_LIPOPROTEIN"/>
    <property type="match status" value="1"/>
</dbReference>
<evidence type="ECO:0000313" key="3">
    <source>
        <dbReference type="EMBL" id="SEN73244.1"/>
    </source>
</evidence>
<dbReference type="PANTHER" id="PTHR43283">
    <property type="entry name" value="BETA-LACTAMASE-RELATED"/>
    <property type="match status" value="1"/>
</dbReference>
<dbReference type="SUPFAM" id="SSF56601">
    <property type="entry name" value="beta-lactamase/transpeptidase-like"/>
    <property type="match status" value="1"/>
</dbReference>
<gene>
    <name evidence="3" type="ORF">SAMN05444955_12014</name>
</gene>
<evidence type="ECO:0000313" key="4">
    <source>
        <dbReference type="Proteomes" id="UP000199695"/>
    </source>
</evidence>
<organism evidence="3 4">
    <name type="scientific">Lihuaxuella thermophila</name>
    <dbReference type="NCBI Taxonomy" id="1173111"/>
    <lineage>
        <taxon>Bacteria</taxon>
        <taxon>Bacillati</taxon>
        <taxon>Bacillota</taxon>
        <taxon>Bacilli</taxon>
        <taxon>Bacillales</taxon>
        <taxon>Thermoactinomycetaceae</taxon>
        <taxon>Lihuaxuella</taxon>
    </lineage>
</organism>
<keyword evidence="1" id="KW-0378">Hydrolase</keyword>
<dbReference type="Gene3D" id="3.40.710.10">
    <property type="entry name" value="DD-peptidase/beta-lactamase superfamily"/>
    <property type="match status" value="1"/>
</dbReference>
<dbReference type="OrthoDB" id="9770183at2"/>
<dbReference type="InterPro" id="IPR001466">
    <property type="entry name" value="Beta-lactam-related"/>
</dbReference>
<dbReference type="STRING" id="1173111.SAMN05444955_12014"/>
<dbReference type="GO" id="GO:0016787">
    <property type="term" value="F:hydrolase activity"/>
    <property type="evidence" value="ECO:0007669"/>
    <property type="project" value="UniProtKB-KW"/>
</dbReference>
<dbReference type="Proteomes" id="UP000199695">
    <property type="component" value="Unassembled WGS sequence"/>
</dbReference>
<dbReference type="RefSeq" id="WP_089972708.1">
    <property type="nucleotide sequence ID" value="NZ_FOCQ01000020.1"/>
</dbReference>
<dbReference type="Pfam" id="PF00144">
    <property type="entry name" value="Beta-lactamase"/>
    <property type="match status" value="1"/>
</dbReference>
<keyword evidence="4" id="KW-1185">Reference proteome</keyword>
<reference evidence="3 4" key="1">
    <citation type="submission" date="2016-10" db="EMBL/GenBank/DDBJ databases">
        <authorList>
            <person name="de Groot N.N."/>
        </authorList>
    </citation>
    <scope>NUCLEOTIDE SEQUENCE [LARGE SCALE GENOMIC DNA]</scope>
    <source>
        <strain evidence="3 4">DSM 46701</strain>
    </source>
</reference>
<dbReference type="InterPro" id="IPR050789">
    <property type="entry name" value="Diverse_Enzym_Activities"/>
</dbReference>
<proteinExistence type="predicted"/>
<dbReference type="AlphaFoldDB" id="A0A1H8IXD8"/>
<evidence type="ECO:0000256" key="1">
    <source>
        <dbReference type="ARBA" id="ARBA00022801"/>
    </source>
</evidence>